<dbReference type="GO" id="GO:0004725">
    <property type="term" value="F:protein tyrosine phosphatase activity"/>
    <property type="evidence" value="ECO:0007669"/>
    <property type="project" value="InterPro"/>
</dbReference>
<dbReference type="SUPFAM" id="SSF52799">
    <property type="entry name" value="(Phosphotyrosine protein) phosphatases II"/>
    <property type="match status" value="1"/>
</dbReference>
<dbReference type="Pfam" id="PF00102">
    <property type="entry name" value="Y_phosphatase"/>
    <property type="match status" value="2"/>
</dbReference>
<sequence length="427" mass="47495">MSTPASRPPWLSAACATGVLGDTLRVLAAREQTRERLRGTSRQTSRANNLRSTLKSQITGKESSNQYSVATGSSEENSRRNRYYQLEPYDRTRVVLSAGDGTSATTTNAPSSHGRYLNASWILEHFGHKWWIATQAPLPNTAHTFLSMISHPVMRPPPALLPPASYPPYPTTRIRTVVQLTNIIESGRRKAHAYFPSAVGKFIIVPAEEDHAFPALKVTLLHLETIQDANCVKSTISVVPVTKPPSRNAQTFDYMDEEEYADGKDRYGEQSDARVIFTHLLYTSWPDHGVPEAEDRTTLLQFLRLTDRINRDTSLSSYPPTKSDVIDSSLDPDPPIIVGCSAGVGRTGTFIALSSLLRDLNELPPPAFATPSSVLPPSPLGPLPERFRDDRVAVEIDSLREQRQRMVERQEQAILIYEMLLDLYEGS</sequence>
<reference evidence="5 6" key="1">
    <citation type="submission" date="2020-07" db="EMBL/GenBank/DDBJ databases">
        <title>Comparative genomics of pyrophilous fungi reveals a link between fire events and developmental genes.</title>
        <authorList>
            <consortium name="DOE Joint Genome Institute"/>
            <person name="Steindorff A.S."/>
            <person name="Carver A."/>
            <person name="Calhoun S."/>
            <person name="Stillman K."/>
            <person name="Liu H."/>
            <person name="Lipzen A."/>
            <person name="Pangilinan J."/>
            <person name="Labutti K."/>
            <person name="Bruns T.D."/>
            <person name="Grigoriev I.V."/>
        </authorList>
    </citation>
    <scope>NUCLEOTIDE SEQUENCE [LARGE SCALE GENOMIC DNA]</scope>
    <source>
        <strain evidence="5 6">CBS 144469</strain>
    </source>
</reference>
<dbReference type="InterPro" id="IPR050348">
    <property type="entry name" value="Protein-Tyr_Phosphatase"/>
</dbReference>
<dbReference type="SMART" id="SM00404">
    <property type="entry name" value="PTPc_motif"/>
    <property type="match status" value="1"/>
</dbReference>
<evidence type="ECO:0000256" key="1">
    <source>
        <dbReference type="ARBA" id="ARBA00009649"/>
    </source>
</evidence>
<dbReference type="Proteomes" id="UP000521943">
    <property type="component" value="Unassembled WGS sequence"/>
</dbReference>
<gene>
    <name evidence="5" type="ORF">DFP72DRAFT_383639</name>
</gene>
<dbReference type="EMBL" id="JACGCI010000035">
    <property type="protein sequence ID" value="KAF6754339.1"/>
    <property type="molecule type" value="Genomic_DNA"/>
</dbReference>
<dbReference type="OrthoDB" id="10253954at2759"/>
<dbReference type="CDD" id="cd00047">
    <property type="entry name" value="PTPc"/>
    <property type="match status" value="1"/>
</dbReference>
<feature type="domain" description="Tyrosine-protein phosphatase" evidence="3">
    <location>
        <begin position="50"/>
        <end position="423"/>
    </location>
</feature>
<evidence type="ECO:0000313" key="5">
    <source>
        <dbReference type="EMBL" id="KAF6754339.1"/>
    </source>
</evidence>
<accession>A0A8H6M620</accession>
<dbReference type="InterPro" id="IPR000242">
    <property type="entry name" value="PTP_cat"/>
</dbReference>
<comment type="similarity">
    <text evidence="1">Belongs to the protein-tyrosine phosphatase family. Non-receptor class subfamily.</text>
</comment>
<dbReference type="AlphaFoldDB" id="A0A8H6M620"/>
<name>A0A8H6M620_9AGAR</name>
<proteinExistence type="inferred from homology"/>
<dbReference type="PRINTS" id="PR00700">
    <property type="entry name" value="PRTYPHPHTASE"/>
</dbReference>
<dbReference type="PANTHER" id="PTHR19134">
    <property type="entry name" value="RECEPTOR-TYPE TYROSINE-PROTEIN PHOSPHATASE"/>
    <property type="match status" value="1"/>
</dbReference>
<dbReference type="SMART" id="SM00194">
    <property type="entry name" value="PTPc"/>
    <property type="match status" value="1"/>
</dbReference>
<feature type="region of interest" description="Disordered" evidence="2">
    <location>
        <begin position="32"/>
        <end position="84"/>
    </location>
</feature>
<evidence type="ECO:0000313" key="6">
    <source>
        <dbReference type="Proteomes" id="UP000521943"/>
    </source>
</evidence>
<dbReference type="PANTHER" id="PTHR19134:SF449">
    <property type="entry name" value="TYROSINE-PROTEIN PHOSPHATASE 1"/>
    <property type="match status" value="1"/>
</dbReference>
<comment type="caution">
    <text evidence="5">The sequence shown here is derived from an EMBL/GenBank/DDBJ whole genome shotgun (WGS) entry which is preliminary data.</text>
</comment>
<dbReference type="InterPro" id="IPR003595">
    <property type="entry name" value="Tyr_Pase_cat"/>
</dbReference>
<evidence type="ECO:0000259" key="4">
    <source>
        <dbReference type="PROSITE" id="PS50056"/>
    </source>
</evidence>
<dbReference type="PROSITE" id="PS50056">
    <property type="entry name" value="TYR_PHOSPHATASE_2"/>
    <property type="match status" value="1"/>
</dbReference>
<feature type="compositionally biased region" description="Polar residues" evidence="2">
    <location>
        <begin position="40"/>
        <end position="75"/>
    </location>
</feature>
<keyword evidence="6" id="KW-1185">Reference proteome</keyword>
<dbReference type="PROSITE" id="PS50055">
    <property type="entry name" value="TYR_PHOSPHATASE_PTP"/>
    <property type="match status" value="1"/>
</dbReference>
<feature type="domain" description="Tyrosine specific protein phosphatases" evidence="4">
    <location>
        <begin position="300"/>
        <end position="414"/>
    </location>
</feature>
<dbReference type="InterPro" id="IPR000387">
    <property type="entry name" value="Tyr_Pase_dom"/>
</dbReference>
<evidence type="ECO:0000256" key="2">
    <source>
        <dbReference type="SAM" id="MobiDB-lite"/>
    </source>
</evidence>
<dbReference type="Gene3D" id="3.90.190.10">
    <property type="entry name" value="Protein tyrosine phosphatase superfamily"/>
    <property type="match status" value="1"/>
</dbReference>
<organism evidence="5 6">
    <name type="scientific">Ephemerocybe angulata</name>
    <dbReference type="NCBI Taxonomy" id="980116"/>
    <lineage>
        <taxon>Eukaryota</taxon>
        <taxon>Fungi</taxon>
        <taxon>Dikarya</taxon>
        <taxon>Basidiomycota</taxon>
        <taxon>Agaricomycotina</taxon>
        <taxon>Agaricomycetes</taxon>
        <taxon>Agaricomycetidae</taxon>
        <taxon>Agaricales</taxon>
        <taxon>Agaricineae</taxon>
        <taxon>Psathyrellaceae</taxon>
        <taxon>Ephemerocybe</taxon>
    </lineage>
</organism>
<protein>
    <submittedName>
        <fullName evidence="5">Protein-tyrosine phosphatase 2</fullName>
    </submittedName>
</protein>
<evidence type="ECO:0000259" key="3">
    <source>
        <dbReference type="PROSITE" id="PS50055"/>
    </source>
</evidence>
<dbReference type="InterPro" id="IPR029021">
    <property type="entry name" value="Prot-tyrosine_phosphatase-like"/>
</dbReference>